<evidence type="ECO:0000313" key="1">
    <source>
        <dbReference type="EMBL" id="CUV10213.1"/>
    </source>
</evidence>
<organism evidence="1">
    <name type="scientific">hydrothermal vent metagenome</name>
    <dbReference type="NCBI Taxonomy" id="652676"/>
    <lineage>
        <taxon>unclassified sequences</taxon>
        <taxon>metagenomes</taxon>
        <taxon>ecological metagenomes</taxon>
    </lineage>
</organism>
<protein>
    <submittedName>
        <fullName evidence="1">Uncharacterized protein</fullName>
    </submittedName>
</protein>
<dbReference type="AlphaFoldDB" id="A0A160VHQ6"/>
<accession>A0A160VHQ6</accession>
<gene>
    <name evidence="1" type="ORF">MGWOODY_Mmi2159</name>
</gene>
<sequence length="53" mass="6038">MILGSLIALGLLNTIMPSQVDGRMLNMWEHQREGLGLILGAMWLWFGRQLLSR</sequence>
<reference evidence="1" key="1">
    <citation type="submission" date="2015-10" db="EMBL/GenBank/DDBJ databases">
        <authorList>
            <person name="Gilbert D.G."/>
        </authorList>
    </citation>
    <scope>NUCLEOTIDE SEQUENCE</scope>
</reference>
<name>A0A160VHQ6_9ZZZZ</name>
<dbReference type="EMBL" id="FAXC01000371">
    <property type="protein sequence ID" value="CUV10213.1"/>
    <property type="molecule type" value="Genomic_DNA"/>
</dbReference>
<proteinExistence type="predicted"/>